<reference evidence="1 2" key="1">
    <citation type="submission" date="2023-05" db="EMBL/GenBank/DDBJ databases">
        <title>Genome sequence of Pinibacter sp. MAH-24.</title>
        <authorList>
            <person name="Huq M.A."/>
        </authorList>
    </citation>
    <scope>NUCLEOTIDE SEQUENCE [LARGE SCALE GENOMIC DNA]</scope>
    <source>
        <strain evidence="1 2">MAH-24</strain>
    </source>
</reference>
<comment type="caution">
    <text evidence="1">The sequence shown here is derived from an EMBL/GenBank/DDBJ whole genome shotgun (WGS) entry which is preliminary data.</text>
</comment>
<dbReference type="EMBL" id="JASBRG010000007">
    <property type="protein sequence ID" value="MDI3321387.1"/>
    <property type="molecule type" value="Genomic_DNA"/>
</dbReference>
<gene>
    <name evidence="1" type="ORF">QJ048_16450</name>
</gene>
<proteinExistence type="predicted"/>
<dbReference type="Proteomes" id="UP001226434">
    <property type="component" value="Unassembled WGS sequence"/>
</dbReference>
<dbReference type="RefSeq" id="WP_282335495.1">
    <property type="nucleotide sequence ID" value="NZ_JASBRG010000007.1"/>
</dbReference>
<evidence type="ECO:0000313" key="1">
    <source>
        <dbReference type="EMBL" id="MDI3321387.1"/>
    </source>
</evidence>
<organism evidence="1 2">
    <name type="scientific">Pinibacter soli</name>
    <dbReference type="NCBI Taxonomy" id="3044211"/>
    <lineage>
        <taxon>Bacteria</taxon>
        <taxon>Pseudomonadati</taxon>
        <taxon>Bacteroidota</taxon>
        <taxon>Chitinophagia</taxon>
        <taxon>Chitinophagales</taxon>
        <taxon>Chitinophagaceae</taxon>
        <taxon>Pinibacter</taxon>
    </lineage>
</organism>
<accession>A0ABT6RFP7</accession>
<sequence>MKFVGFIKEEDENIRSAKHLEEMLFSENNDQDIRNRIVEYLEKGIFLTGVMSYIYDNENKPIGNLDYFTDGEFIWPIYYPYYLKKYANFSIDEDLLQYAKINSFKFSVISKERLGELEDIFLMEWSGRYR</sequence>
<protein>
    <submittedName>
        <fullName evidence="1">Uncharacterized protein</fullName>
    </submittedName>
</protein>
<keyword evidence="2" id="KW-1185">Reference proteome</keyword>
<evidence type="ECO:0000313" key="2">
    <source>
        <dbReference type="Proteomes" id="UP001226434"/>
    </source>
</evidence>
<name>A0ABT6RFP7_9BACT</name>